<sequence length="500" mass="55467">MTHHMLLLSWFTFALVVAVSGTPPHPAPAPLPPPPPPNPCQWGEPLKDPIGRPVQCSLAEATSCPRDFKCISPPDAPHPACCLAQDPNCKDTYPEPCFTKLMYAGEGTIATKCAMVASSLNIFPEDADYVDKSSDKVGRFCRKTCALCGEPVPKTSVETYKEMSDSDPNWQAYTTKYGNDYSNNGTEGILRQKIYANNSVEVVQHNQQYEKGYCKWKMDTNRFAIWTQDERKHLLGLKFPSQALNTEQQVNSGLLGRRRRKRAAEQTPTAQNWTSYMGPVRNQGTCGGCWAFAMTAVVQAYRKMQQNVTDQLSVQQFLECDKAISPTYGVANDGCDGGYFQIAAEYLKKQGQTTELLYPFIGQATAVCQSTLSLVSPKITSFDMGYVTPSATKTTAQLEIDMVARLSKQPVAVGIAVSDDFFLYESARRRSLPDDALLGNTDSVGGYVNNYNDNCERDNPIVCHNNCKRGHHVLCDDNQNCNKQYDRGAGRCHHKEAHED</sequence>
<accession>A0A914WHK0</accession>
<dbReference type="Gene3D" id="1.10.287.2250">
    <property type="match status" value="1"/>
</dbReference>
<keyword evidence="5" id="KW-1185">Reference proteome</keyword>
<organism evidence="5 6">
    <name type="scientific">Plectus sambesii</name>
    <dbReference type="NCBI Taxonomy" id="2011161"/>
    <lineage>
        <taxon>Eukaryota</taxon>
        <taxon>Metazoa</taxon>
        <taxon>Ecdysozoa</taxon>
        <taxon>Nematoda</taxon>
        <taxon>Chromadorea</taxon>
        <taxon>Plectida</taxon>
        <taxon>Plectina</taxon>
        <taxon>Plectoidea</taxon>
        <taxon>Plectidae</taxon>
        <taxon>Plectus</taxon>
    </lineage>
</organism>
<proteinExistence type="inferred from homology"/>
<reference evidence="6" key="1">
    <citation type="submission" date="2022-11" db="UniProtKB">
        <authorList>
            <consortium name="WormBaseParasite"/>
        </authorList>
    </citation>
    <scope>IDENTIFICATION</scope>
</reference>
<dbReference type="SUPFAM" id="SSF54001">
    <property type="entry name" value="Cysteine proteinases"/>
    <property type="match status" value="1"/>
</dbReference>
<dbReference type="AlphaFoldDB" id="A0A914WHK0"/>
<feature type="domain" description="Cathepsin propeptide inhibitor" evidence="4">
    <location>
        <begin position="170"/>
        <end position="231"/>
    </location>
</feature>
<dbReference type="WBParaSite" id="PSAMB.scaffold4184size15384.g23782.t1">
    <property type="protein sequence ID" value="PSAMB.scaffold4184size15384.g23782.t1"/>
    <property type="gene ID" value="PSAMB.scaffold4184size15384.g23782"/>
</dbReference>
<dbReference type="InterPro" id="IPR038765">
    <property type="entry name" value="Papain-like_cys_pep_sf"/>
</dbReference>
<dbReference type="GO" id="GO:0008234">
    <property type="term" value="F:cysteine-type peptidase activity"/>
    <property type="evidence" value="ECO:0007669"/>
    <property type="project" value="InterPro"/>
</dbReference>
<evidence type="ECO:0000256" key="2">
    <source>
        <dbReference type="SAM" id="SignalP"/>
    </source>
</evidence>
<dbReference type="Proteomes" id="UP000887566">
    <property type="component" value="Unplaced"/>
</dbReference>
<evidence type="ECO:0000259" key="3">
    <source>
        <dbReference type="SMART" id="SM00645"/>
    </source>
</evidence>
<dbReference type="InterPro" id="IPR028150">
    <property type="entry name" value="Lustrin_cystein"/>
</dbReference>
<dbReference type="SMART" id="SM00848">
    <property type="entry name" value="Inhibitor_I29"/>
    <property type="match status" value="1"/>
</dbReference>
<dbReference type="InterPro" id="IPR000668">
    <property type="entry name" value="Peptidase_C1A_C"/>
</dbReference>
<feature type="chain" id="PRO_5037757918" evidence="2">
    <location>
        <begin position="22"/>
        <end position="500"/>
    </location>
</feature>
<dbReference type="InterPro" id="IPR013201">
    <property type="entry name" value="Prot_inhib_I29"/>
</dbReference>
<dbReference type="Pfam" id="PF00112">
    <property type="entry name" value="Peptidase_C1"/>
    <property type="match status" value="1"/>
</dbReference>
<feature type="domain" description="Peptidase C1A papain C-terminal" evidence="3">
    <location>
        <begin position="267"/>
        <end position="461"/>
    </location>
</feature>
<dbReference type="Pfam" id="PF08246">
    <property type="entry name" value="Inhibitor_I29"/>
    <property type="match status" value="1"/>
</dbReference>
<keyword evidence="2" id="KW-0732">Signal</keyword>
<comment type="similarity">
    <text evidence="1">Belongs to the peptidase C1 family.</text>
</comment>
<dbReference type="InterPro" id="IPR013128">
    <property type="entry name" value="Peptidase_C1A"/>
</dbReference>
<dbReference type="Pfam" id="PF14625">
    <property type="entry name" value="Lustrin_cystein"/>
    <property type="match status" value="1"/>
</dbReference>
<protein>
    <submittedName>
        <fullName evidence="6">Peptidase C1A papain C-terminal domain-containing protein</fullName>
    </submittedName>
</protein>
<name>A0A914WHK0_9BILA</name>
<evidence type="ECO:0000256" key="1">
    <source>
        <dbReference type="ARBA" id="ARBA00008455"/>
    </source>
</evidence>
<dbReference type="GO" id="GO:0006508">
    <property type="term" value="P:proteolysis"/>
    <property type="evidence" value="ECO:0007669"/>
    <property type="project" value="InterPro"/>
</dbReference>
<evidence type="ECO:0000313" key="6">
    <source>
        <dbReference type="WBParaSite" id="PSAMB.scaffold4184size15384.g23782.t1"/>
    </source>
</evidence>
<evidence type="ECO:0000259" key="4">
    <source>
        <dbReference type="SMART" id="SM00848"/>
    </source>
</evidence>
<dbReference type="SMART" id="SM00645">
    <property type="entry name" value="Pept_C1"/>
    <property type="match status" value="1"/>
</dbReference>
<dbReference type="Gene3D" id="3.90.70.10">
    <property type="entry name" value="Cysteine proteinases"/>
    <property type="match status" value="1"/>
</dbReference>
<evidence type="ECO:0000313" key="5">
    <source>
        <dbReference type="Proteomes" id="UP000887566"/>
    </source>
</evidence>
<dbReference type="PANTHER" id="PTHR12411">
    <property type="entry name" value="CYSTEINE PROTEASE FAMILY C1-RELATED"/>
    <property type="match status" value="1"/>
</dbReference>
<feature type="signal peptide" evidence="2">
    <location>
        <begin position="1"/>
        <end position="21"/>
    </location>
</feature>